<dbReference type="RefSeq" id="WP_163738004.1">
    <property type="nucleotide sequence ID" value="NZ_JAAGOA010000008.1"/>
</dbReference>
<proteinExistence type="predicted"/>
<dbReference type="Proteomes" id="UP000475214">
    <property type="component" value="Unassembled WGS sequence"/>
</dbReference>
<name>A0A6L9S7S4_9ACTN</name>
<evidence type="ECO:0000313" key="1">
    <source>
        <dbReference type="EMBL" id="NEE01077.1"/>
    </source>
</evidence>
<keyword evidence="2" id="KW-1185">Reference proteome</keyword>
<organism evidence="1 2">
    <name type="scientific">Phytoactinopolyspora halotolerans</name>
    <dbReference type="NCBI Taxonomy" id="1981512"/>
    <lineage>
        <taxon>Bacteria</taxon>
        <taxon>Bacillati</taxon>
        <taxon>Actinomycetota</taxon>
        <taxon>Actinomycetes</taxon>
        <taxon>Jiangellales</taxon>
        <taxon>Jiangellaceae</taxon>
        <taxon>Phytoactinopolyspora</taxon>
    </lineage>
</organism>
<dbReference type="AlphaFoldDB" id="A0A6L9S7S4"/>
<evidence type="ECO:0000313" key="2">
    <source>
        <dbReference type="Proteomes" id="UP000475214"/>
    </source>
</evidence>
<sequence>MAKYLLLKHHRGAPAAVNDVPMDQWTPEKVSAHMAYMHDFAARLYAEAAHHAPNLAERNHLMRQATRLNSQLGR</sequence>
<dbReference type="EMBL" id="JAAGOA010000008">
    <property type="protein sequence ID" value="NEE01077.1"/>
    <property type="molecule type" value="Genomic_DNA"/>
</dbReference>
<comment type="caution">
    <text evidence="1">The sequence shown here is derived from an EMBL/GenBank/DDBJ whole genome shotgun (WGS) entry which is preliminary data.</text>
</comment>
<reference evidence="1 2" key="1">
    <citation type="submission" date="2020-02" db="EMBL/GenBank/DDBJ databases">
        <authorList>
            <person name="Li X.-J."/>
            <person name="Han X.-M."/>
        </authorList>
    </citation>
    <scope>NUCLEOTIDE SEQUENCE [LARGE SCALE GENOMIC DNA]</scope>
    <source>
        <strain evidence="1 2">CCTCC AB 2017055</strain>
    </source>
</reference>
<protein>
    <submittedName>
        <fullName evidence="1">Uncharacterized protein</fullName>
    </submittedName>
</protein>
<gene>
    <name evidence="1" type="ORF">G1H10_12955</name>
</gene>
<accession>A0A6L9S7S4</accession>